<evidence type="ECO:0000259" key="9">
    <source>
        <dbReference type="SMART" id="SM00977"/>
    </source>
</evidence>
<evidence type="ECO:0000256" key="5">
    <source>
        <dbReference type="ARBA" id="ARBA00022741"/>
    </source>
</evidence>
<evidence type="ECO:0000313" key="10">
    <source>
        <dbReference type="EMBL" id="MBC5662249.1"/>
    </source>
</evidence>
<evidence type="ECO:0000256" key="6">
    <source>
        <dbReference type="ARBA" id="ARBA00022840"/>
    </source>
</evidence>
<comment type="domain">
    <text evidence="8">The N-terminal region contains the highly conserved SGGXDS motif, predicted to be a P-loop motif involved in ATP binding.</text>
</comment>
<evidence type="ECO:0000256" key="4">
    <source>
        <dbReference type="ARBA" id="ARBA00022694"/>
    </source>
</evidence>
<dbReference type="Pfam" id="PF11734">
    <property type="entry name" value="TilS_C"/>
    <property type="match status" value="1"/>
</dbReference>
<protein>
    <recommendedName>
        <fullName evidence="8">tRNA(Ile)-lysidine synthase</fullName>
        <ecNumber evidence="8">6.3.4.19</ecNumber>
    </recommendedName>
    <alternativeName>
        <fullName evidence="8">tRNA(Ile)-2-lysyl-cytidine synthase</fullName>
    </alternativeName>
    <alternativeName>
        <fullName evidence="8">tRNA(Ile)-lysidine synthetase</fullName>
    </alternativeName>
</protein>
<evidence type="ECO:0000256" key="1">
    <source>
        <dbReference type="ARBA" id="ARBA00004496"/>
    </source>
</evidence>
<comment type="function">
    <text evidence="8">Ligates lysine onto the cytidine present at position 34 of the AUA codon-specific tRNA(Ile) that contains the anticodon CAU, in an ATP-dependent manner. Cytidine is converted to lysidine, thus changing the amino acid specificity of the tRNA from methionine to isoleucine.</text>
</comment>
<comment type="catalytic activity">
    <reaction evidence="7 8">
        <text>cytidine(34) in tRNA(Ile2) + L-lysine + ATP = lysidine(34) in tRNA(Ile2) + AMP + diphosphate + H(+)</text>
        <dbReference type="Rhea" id="RHEA:43744"/>
        <dbReference type="Rhea" id="RHEA-COMP:10625"/>
        <dbReference type="Rhea" id="RHEA-COMP:10670"/>
        <dbReference type="ChEBI" id="CHEBI:15378"/>
        <dbReference type="ChEBI" id="CHEBI:30616"/>
        <dbReference type="ChEBI" id="CHEBI:32551"/>
        <dbReference type="ChEBI" id="CHEBI:33019"/>
        <dbReference type="ChEBI" id="CHEBI:82748"/>
        <dbReference type="ChEBI" id="CHEBI:83665"/>
        <dbReference type="ChEBI" id="CHEBI:456215"/>
        <dbReference type="EC" id="6.3.4.19"/>
    </reaction>
</comment>
<keyword evidence="5 8" id="KW-0547">Nucleotide-binding</keyword>
<dbReference type="HAMAP" id="MF_01161">
    <property type="entry name" value="tRNA_Ile_lys_synt"/>
    <property type="match status" value="1"/>
</dbReference>
<reference evidence="10 11" key="1">
    <citation type="submission" date="2020-08" db="EMBL/GenBank/DDBJ databases">
        <title>Genome public.</title>
        <authorList>
            <person name="Liu C."/>
            <person name="Sun Q."/>
        </authorList>
    </citation>
    <scope>NUCLEOTIDE SEQUENCE [LARGE SCALE GENOMIC DNA]</scope>
    <source>
        <strain evidence="10 11">NSJ-10</strain>
    </source>
</reference>
<comment type="caution">
    <text evidence="10">The sequence shown here is derived from an EMBL/GenBank/DDBJ whole genome shotgun (WGS) entry which is preliminary data.</text>
</comment>
<comment type="similarity">
    <text evidence="8">Belongs to the tRNA(Ile)-lysidine synthase family.</text>
</comment>
<keyword evidence="3 8" id="KW-0436">Ligase</keyword>
<evidence type="ECO:0000256" key="2">
    <source>
        <dbReference type="ARBA" id="ARBA00022490"/>
    </source>
</evidence>
<comment type="subcellular location">
    <subcellularLocation>
        <location evidence="1 8">Cytoplasm</location>
    </subcellularLocation>
</comment>
<dbReference type="GO" id="GO:0032267">
    <property type="term" value="F:tRNA(Ile)-lysidine synthase activity"/>
    <property type="evidence" value="ECO:0007669"/>
    <property type="project" value="UniProtKB-EC"/>
</dbReference>
<dbReference type="Gene3D" id="3.40.50.620">
    <property type="entry name" value="HUPs"/>
    <property type="match status" value="1"/>
</dbReference>
<keyword evidence="11" id="KW-1185">Reference proteome</keyword>
<evidence type="ECO:0000313" key="11">
    <source>
        <dbReference type="Proteomes" id="UP000615234"/>
    </source>
</evidence>
<dbReference type="InterPro" id="IPR014729">
    <property type="entry name" value="Rossmann-like_a/b/a_fold"/>
</dbReference>
<dbReference type="PANTHER" id="PTHR43033">
    <property type="entry name" value="TRNA(ILE)-LYSIDINE SYNTHASE-RELATED"/>
    <property type="match status" value="1"/>
</dbReference>
<dbReference type="CDD" id="cd01992">
    <property type="entry name" value="TilS_N"/>
    <property type="match status" value="1"/>
</dbReference>
<dbReference type="EMBL" id="JACOOX010000002">
    <property type="protein sequence ID" value="MBC5662249.1"/>
    <property type="molecule type" value="Genomic_DNA"/>
</dbReference>
<gene>
    <name evidence="8 10" type="primary">tilS</name>
    <name evidence="10" type="ORF">H8S09_04965</name>
</gene>
<dbReference type="SMART" id="SM00977">
    <property type="entry name" value="TilS_C"/>
    <property type="match status" value="1"/>
</dbReference>
<dbReference type="AlphaFoldDB" id="A0A8I0AFP3"/>
<dbReference type="SUPFAM" id="SSF52402">
    <property type="entry name" value="Adenine nucleotide alpha hydrolases-like"/>
    <property type="match status" value="1"/>
</dbReference>
<evidence type="ECO:0000256" key="8">
    <source>
        <dbReference type="HAMAP-Rule" id="MF_01161"/>
    </source>
</evidence>
<dbReference type="Proteomes" id="UP000615234">
    <property type="component" value="Unassembled WGS sequence"/>
</dbReference>
<organism evidence="10 11">
    <name type="scientific">Coprococcus hominis</name>
    <name type="common">ex Liu et al. 2022</name>
    <dbReference type="NCBI Taxonomy" id="2763039"/>
    <lineage>
        <taxon>Bacteria</taxon>
        <taxon>Bacillati</taxon>
        <taxon>Bacillota</taxon>
        <taxon>Clostridia</taxon>
        <taxon>Lachnospirales</taxon>
        <taxon>Lachnospiraceae</taxon>
        <taxon>Coprococcus</taxon>
    </lineage>
</organism>
<evidence type="ECO:0000256" key="3">
    <source>
        <dbReference type="ARBA" id="ARBA00022598"/>
    </source>
</evidence>
<dbReference type="InterPro" id="IPR012796">
    <property type="entry name" value="Lysidine-tRNA-synth_C"/>
</dbReference>
<name>A0A8I0AFP3_9FIRM</name>
<dbReference type="GO" id="GO:0005737">
    <property type="term" value="C:cytoplasm"/>
    <property type="evidence" value="ECO:0007669"/>
    <property type="project" value="UniProtKB-SubCell"/>
</dbReference>
<keyword evidence="4 8" id="KW-0819">tRNA processing</keyword>
<evidence type="ECO:0000256" key="7">
    <source>
        <dbReference type="ARBA" id="ARBA00048539"/>
    </source>
</evidence>
<feature type="domain" description="Lysidine-tRNA(Ile) synthetase C-terminal" evidence="9">
    <location>
        <begin position="394"/>
        <end position="466"/>
    </location>
</feature>
<dbReference type="GO" id="GO:0006400">
    <property type="term" value="P:tRNA modification"/>
    <property type="evidence" value="ECO:0007669"/>
    <property type="project" value="UniProtKB-UniRule"/>
</dbReference>
<dbReference type="PANTHER" id="PTHR43033:SF1">
    <property type="entry name" value="TRNA(ILE)-LYSIDINE SYNTHASE-RELATED"/>
    <property type="match status" value="1"/>
</dbReference>
<dbReference type="NCBIfam" id="TIGR02433">
    <property type="entry name" value="lysidine_TilS_C"/>
    <property type="match status" value="1"/>
</dbReference>
<keyword evidence="2 8" id="KW-0963">Cytoplasm</keyword>
<sequence length="485" mass="54800">MTENTLEEQIYQFIKEKNLLKAGDVCIVGVSGGADSICLLTVLAGLRKKMDLKLYAVHVNHMIRGTEADADESYVAEYCKKLGIPCDCYHIDVPQLAKKQKLTEEEAGRNARYEAFARAADKYGITDYKVAVAHNKNDVAETVLLNMVRGTGIAGMAGIPVKRDRIVRPLLSCTRQEIEAYLEQQGIQYCTDSTNLENDYARNKIRNQVIPALNEINTQAAAHISQAAAYAAMYDTYVTKQVGYFLDEHMEIRKQTGKTDAYVLEIRKLREQDELIEDLVILELIGRVSGGRKDVGQNHVREVKKLYQAAAGSRIMLPHGGMVYQNYGYLCFEKTAEGARDVDWQEIVIKGAGEYILPGMGRMKIEIFEKSVHLDLTKKEYTKFADYDRIQNGITIRKYMENDYMVIASDGSTKKINRLFSSCKIPVAERLQIPLVASGHDIIWAVGVRLSEKYKVRPDTKRVICLEYIPEGENEDERADQSHDI</sequence>
<dbReference type="InterPro" id="IPR012795">
    <property type="entry name" value="tRNA_Ile_lys_synt_N"/>
</dbReference>
<keyword evidence="6 8" id="KW-0067">ATP-binding</keyword>
<dbReference type="NCBIfam" id="TIGR02432">
    <property type="entry name" value="lysidine_TilS_N"/>
    <property type="match status" value="1"/>
</dbReference>
<dbReference type="Pfam" id="PF01171">
    <property type="entry name" value="ATP_bind_3"/>
    <property type="match status" value="1"/>
</dbReference>
<dbReference type="GO" id="GO:0005524">
    <property type="term" value="F:ATP binding"/>
    <property type="evidence" value="ECO:0007669"/>
    <property type="project" value="UniProtKB-UniRule"/>
</dbReference>
<dbReference type="RefSeq" id="WP_186847471.1">
    <property type="nucleotide sequence ID" value="NZ_JACOOX010000002.1"/>
</dbReference>
<dbReference type="EC" id="6.3.4.19" evidence="8"/>
<dbReference type="InterPro" id="IPR012094">
    <property type="entry name" value="tRNA_Ile_lys_synt"/>
</dbReference>
<dbReference type="InterPro" id="IPR011063">
    <property type="entry name" value="TilS/TtcA_N"/>
</dbReference>
<dbReference type="SUPFAM" id="SSF56037">
    <property type="entry name" value="PheT/TilS domain"/>
    <property type="match status" value="1"/>
</dbReference>
<proteinExistence type="inferred from homology"/>
<feature type="binding site" evidence="8">
    <location>
        <begin position="31"/>
        <end position="36"/>
    </location>
    <ligand>
        <name>ATP</name>
        <dbReference type="ChEBI" id="CHEBI:30616"/>
    </ligand>
</feature>
<accession>A0A8I0AFP3</accession>